<dbReference type="PANTHER" id="PTHR18867">
    <property type="entry name" value="RAD50"/>
    <property type="match status" value="1"/>
</dbReference>
<dbReference type="GO" id="GO:0070192">
    <property type="term" value="P:chromosome organization involved in meiotic cell cycle"/>
    <property type="evidence" value="ECO:0007669"/>
    <property type="project" value="TreeGrafter"/>
</dbReference>
<dbReference type="GO" id="GO:0030870">
    <property type="term" value="C:Mre11 complex"/>
    <property type="evidence" value="ECO:0007669"/>
    <property type="project" value="TreeGrafter"/>
</dbReference>
<evidence type="ECO:0000313" key="12">
    <source>
        <dbReference type="Proteomes" id="UP000243686"/>
    </source>
</evidence>
<dbReference type="GO" id="GO:0003691">
    <property type="term" value="F:double-stranded telomeric DNA binding"/>
    <property type="evidence" value="ECO:0007669"/>
    <property type="project" value="TreeGrafter"/>
</dbReference>
<dbReference type="GO" id="GO:0051880">
    <property type="term" value="F:G-quadruplex DNA binding"/>
    <property type="evidence" value="ECO:0007669"/>
    <property type="project" value="TreeGrafter"/>
</dbReference>
<comment type="cofactor">
    <cofactor evidence="1">
        <name>Zn(2+)</name>
        <dbReference type="ChEBI" id="CHEBI:29105"/>
    </cofactor>
</comment>
<keyword evidence="5" id="KW-0158">Chromosome</keyword>
<proteinExistence type="inferred from homology"/>
<gene>
    <name evidence="11" type="ORF">X801_01369</name>
</gene>
<dbReference type="Proteomes" id="UP000243686">
    <property type="component" value="Unassembled WGS sequence"/>
</dbReference>
<dbReference type="PANTHER" id="PTHR18867:SF12">
    <property type="entry name" value="DNA REPAIR PROTEIN RAD50"/>
    <property type="match status" value="1"/>
</dbReference>
<dbReference type="InterPro" id="IPR038729">
    <property type="entry name" value="Rad50/SbcC_AAA"/>
</dbReference>
<accession>A0A1S8X7T6</accession>
<dbReference type="GO" id="GO:0006302">
    <property type="term" value="P:double-strand break repair"/>
    <property type="evidence" value="ECO:0007669"/>
    <property type="project" value="InterPro"/>
</dbReference>
<dbReference type="Pfam" id="PF13476">
    <property type="entry name" value="AAA_23"/>
    <property type="match status" value="1"/>
</dbReference>
<dbReference type="SUPFAM" id="SSF52540">
    <property type="entry name" value="P-loop containing nucleoside triphosphate hydrolases"/>
    <property type="match status" value="1"/>
</dbReference>
<comment type="subcellular location">
    <subcellularLocation>
        <location evidence="3">Chromosome</location>
    </subcellularLocation>
    <subcellularLocation>
        <location evidence="2">Nucleus</location>
    </subcellularLocation>
</comment>
<comment type="similarity">
    <text evidence="4">Belongs to the SMC family. RAD50 subfamily.</text>
</comment>
<keyword evidence="7" id="KW-0862">Zinc</keyword>
<evidence type="ECO:0000256" key="5">
    <source>
        <dbReference type="ARBA" id="ARBA00022454"/>
    </source>
</evidence>
<dbReference type="GO" id="GO:0016887">
    <property type="term" value="F:ATP hydrolysis activity"/>
    <property type="evidence" value="ECO:0007669"/>
    <property type="project" value="InterPro"/>
</dbReference>
<dbReference type="GO" id="GO:0043047">
    <property type="term" value="F:single-stranded telomeric DNA binding"/>
    <property type="evidence" value="ECO:0007669"/>
    <property type="project" value="TreeGrafter"/>
</dbReference>
<keyword evidence="8" id="KW-0539">Nucleus</keyword>
<evidence type="ECO:0000256" key="6">
    <source>
        <dbReference type="ARBA" id="ARBA00022723"/>
    </source>
</evidence>
<dbReference type="GO" id="GO:0007004">
    <property type="term" value="P:telomere maintenance via telomerase"/>
    <property type="evidence" value="ECO:0007669"/>
    <property type="project" value="TreeGrafter"/>
</dbReference>
<evidence type="ECO:0000259" key="10">
    <source>
        <dbReference type="Pfam" id="PF13476"/>
    </source>
</evidence>
<sequence length="167" mass="18594">MSILGIRSFGHETPQKIEFFTPVTLILGPNGTGKTTIIECLKYSTTGDLPPGSKTGCSFIHDPRGNKILREVYPHSDRNIKVKFDCVALIPVIKIARETEVKAKVTLQIKDVRGQPMIVSRALVATQRDKQEYTVRLSKAIKVRHQHAKLLQFLVVSSYALTNPGKV</sequence>
<evidence type="ECO:0000256" key="4">
    <source>
        <dbReference type="ARBA" id="ARBA00009439"/>
    </source>
</evidence>
<evidence type="ECO:0000256" key="2">
    <source>
        <dbReference type="ARBA" id="ARBA00004123"/>
    </source>
</evidence>
<dbReference type="EMBL" id="KV891697">
    <property type="protein sequence ID" value="OON22732.1"/>
    <property type="molecule type" value="Genomic_DNA"/>
</dbReference>
<keyword evidence="12" id="KW-1185">Reference proteome</keyword>
<name>A0A1S8X7T6_OPIVI</name>
<dbReference type="AlphaFoldDB" id="A0A1S8X7T6"/>
<reference evidence="11 12" key="1">
    <citation type="submission" date="2015-03" db="EMBL/GenBank/DDBJ databases">
        <title>Draft genome of the nematode, Opisthorchis viverrini.</title>
        <authorList>
            <person name="Mitreva M."/>
        </authorList>
    </citation>
    <scope>NUCLEOTIDE SEQUENCE [LARGE SCALE GENOMIC DNA]</scope>
    <source>
        <strain evidence="11">Khon Kaen</strain>
    </source>
</reference>
<evidence type="ECO:0000256" key="9">
    <source>
        <dbReference type="ARBA" id="ARBA00049360"/>
    </source>
</evidence>
<evidence type="ECO:0000256" key="8">
    <source>
        <dbReference type="ARBA" id="ARBA00023242"/>
    </source>
</evidence>
<protein>
    <recommendedName>
        <fullName evidence="10">Rad50/SbcC-type AAA domain-containing protein</fullName>
    </recommendedName>
</protein>
<dbReference type="Gene3D" id="3.40.50.300">
    <property type="entry name" value="P-loop containing nucleotide triphosphate hydrolases"/>
    <property type="match status" value="1"/>
</dbReference>
<evidence type="ECO:0000256" key="7">
    <source>
        <dbReference type="ARBA" id="ARBA00022833"/>
    </source>
</evidence>
<dbReference type="GO" id="GO:0000722">
    <property type="term" value="P:telomere maintenance via recombination"/>
    <property type="evidence" value="ECO:0007669"/>
    <property type="project" value="TreeGrafter"/>
</dbReference>
<organism evidence="11 12">
    <name type="scientific">Opisthorchis viverrini</name>
    <name type="common">Southeast Asian liver fluke</name>
    <dbReference type="NCBI Taxonomy" id="6198"/>
    <lineage>
        <taxon>Eukaryota</taxon>
        <taxon>Metazoa</taxon>
        <taxon>Spiralia</taxon>
        <taxon>Lophotrochozoa</taxon>
        <taxon>Platyhelminthes</taxon>
        <taxon>Trematoda</taxon>
        <taxon>Digenea</taxon>
        <taxon>Opisthorchiida</taxon>
        <taxon>Opisthorchiata</taxon>
        <taxon>Opisthorchiidae</taxon>
        <taxon>Opisthorchis</taxon>
    </lineage>
</organism>
<dbReference type="InterPro" id="IPR027417">
    <property type="entry name" value="P-loop_NTPase"/>
</dbReference>
<comment type="catalytic activity">
    <reaction evidence="9">
        <text>ATP + H2O = ADP + phosphate + H(+)</text>
        <dbReference type="Rhea" id="RHEA:13065"/>
        <dbReference type="ChEBI" id="CHEBI:15377"/>
        <dbReference type="ChEBI" id="CHEBI:15378"/>
        <dbReference type="ChEBI" id="CHEBI:30616"/>
        <dbReference type="ChEBI" id="CHEBI:43474"/>
        <dbReference type="ChEBI" id="CHEBI:456216"/>
    </reaction>
</comment>
<dbReference type="GO" id="GO:0046872">
    <property type="term" value="F:metal ion binding"/>
    <property type="evidence" value="ECO:0007669"/>
    <property type="project" value="UniProtKB-KW"/>
</dbReference>
<evidence type="ECO:0000256" key="1">
    <source>
        <dbReference type="ARBA" id="ARBA00001947"/>
    </source>
</evidence>
<feature type="domain" description="Rad50/SbcC-type AAA" evidence="10">
    <location>
        <begin position="2"/>
        <end position="134"/>
    </location>
</feature>
<evidence type="ECO:0000313" key="11">
    <source>
        <dbReference type="EMBL" id="OON22732.1"/>
    </source>
</evidence>
<dbReference type="GO" id="GO:0000794">
    <property type="term" value="C:condensed nuclear chromosome"/>
    <property type="evidence" value="ECO:0007669"/>
    <property type="project" value="TreeGrafter"/>
</dbReference>
<keyword evidence="6" id="KW-0479">Metal-binding</keyword>
<evidence type="ECO:0000256" key="3">
    <source>
        <dbReference type="ARBA" id="ARBA00004286"/>
    </source>
</evidence>